<evidence type="ECO:0000313" key="2">
    <source>
        <dbReference type="EMBL" id="MCC3265263.1"/>
    </source>
</evidence>
<keyword evidence="1" id="KW-0472">Membrane</keyword>
<dbReference type="RefSeq" id="WP_227890090.1">
    <property type="nucleotide sequence ID" value="NZ_JAJFZQ010000003.1"/>
</dbReference>
<feature type="transmembrane region" description="Helical" evidence="1">
    <location>
        <begin position="96"/>
        <end position="113"/>
    </location>
</feature>
<sequence>MRNEPLVGALVGAIVVGFFTSTEPALLMCLILGGVFLIFAVQLMVVSGQQLTKDHERNTPATVASTGSRVLACAAVSLAVVQTLVSVWMLVVAENLFSVFGILCGLCFIVLTVRTMKMLAEGSPRTPVPTNL</sequence>
<dbReference type="Proteomes" id="UP001139168">
    <property type="component" value="Unassembled WGS sequence"/>
</dbReference>
<keyword evidence="1" id="KW-0812">Transmembrane</keyword>
<feature type="transmembrane region" description="Helical" evidence="1">
    <location>
        <begin position="25"/>
        <end position="46"/>
    </location>
</feature>
<protein>
    <recommendedName>
        <fullName evidence="4">DUF4395 domain-containing protein</fullName>
    </recommendedName>
</protein>
<organism evidence="2 3">
    <name type="scientific">Arthrobacter gengyunqii</name>
    <dbReference type="NCBI Taxonomy" id="2886940"/>
    <lineage>
        <taxon>Bacteria</taxon>
        <taxon>Bacillati</taxon>
        <taxon>Actinomycetota</taxon>
        <taxon>Actinomycetes</taxon>
        <taxon>Micrococcales</taxon>
        <taxon>Micrococcaceae</taxon>
        <taxon>Arthrobacter</taxon>
    </lineage>
</organism>
<reference evidence="2" key="1">
    <citation type="submission" date="2021-10" db="EMBL/GenBank/DDBJ databases">
        <title>Novel species in genus Arthrobacter.</title>
        <authorList>
            <person name="Liu Y."/>
        </authorList>
    </citation>
    <scope>NUCLEOTIDE SEQUENCE</scope>
    <source>
        <strain evidence="2">Zg-Y786</strain>
    </source>
</reference>
<dbReference type="EMBL" id="JAJFZQ010000003">
    <property type="protein sequence ID" value="MCC3265263.1"/>
    <property type="molecule type" value="Genomic_DNA"/>
</dbReference>
<keyword evidence="1" id="KW-1133">Transmembrane helix</keyword>
<proteinExistence type="predicted"/>
<evidence type="ECO:0000313" key="3">
    <source>
        <dbReference type="Proteomes" id="UP001139168"/>
    </source>
</evidence>
<evidence type="ECO:0008006" key="4">
    <source>
        <dbReference type="Google" id="ProtNLM"/>
    </source>
</evidence>
<keyword evidence="3" id="KW-1185">Reference proteome</keyword>
<accession>A0ABS8GJ32</accession>
<feature type="transmembrane region" description="Helical" evidence="1">
    <location>
        <begin position="67"/>
        <end position="90"/>
    </location>
</feature>
<name>A0ABS8GJ32_9MICC</name>
<evidence type="ECO:0000256" key="1">
    <source>
        <dbReference type="SAM" id="Phobius"/>
    </source>
</evidence>
<gene>
    <name evidence="2" type="ORF">LJ752_04265</name>
</gene>
<comment type="caution">
    <text evidence="2">The sequence shown here is derived from an EMBL/GenBank/DDBJ whole genome shotgun (WGS) entry which is preliminary data.</text>
</comment>